<dbReference type="Gene3D" id="2.10.109.10">
    <property type="entry name" value="Umud Fragment, subunit A"/>
    <property type="match status" value="1"/>
</dbReference>
<organism evidence="8 9">
    <name type="scientific">Gaopeijia maritima</name>
    <dbReference type="NCBI Taxonomy" id="3119007"/>
    <lineage>
        <taxon>Bacteria</taxon>
        <taxon>Pseudomonadati</taxon>
        <taxon>Gemmatimonadota</taxon>
        <taxon>Longimicrobiia</taxon>
        <taxon>Gaopeijiales</taxon>
        <taxon>Gaopeijiaceae</taxon>
        <taxon>Gaopeijia</taxon>
    </lineage>
</organism>
<dbReference type="InterPro" id="IPR036286">
    <property type="entry name" value="LexA/Signal_pep-like_sf"/>
</dbReference>
<evidence type="ECO:0000313" key="8">
    <source>
        <dbReference type="EMBL" id="MEK9502227.1"/>
    </source>
</evidence>
<evidence type="ECO:0000256" key="4">
    <source>
        <dbReference type="ARBA" id="ARBA00019232"/>
    </source>
</evidence>
<comment type="catalytic activity">
    <reaction evidence="1 6">
        <text>Cleavage of hydrophobic, N-terminal signal or leader sequences from secreted and periplasmic proteins.</text>
        <dbReference type="EC" id="3.4.21.89"/>
    </reaction>
</comment>
<evidence type="ECO:0000256" key="5">
    <source>
        <dbReference type="ARBA" id="ARBA00022801"/>
    </source>
</evidence>
<dbReference type="GO" id="GO:0009003">
    <property type="term" value="F:signal peptidase activity"/>
    <property type="evidence" value="ECO:0007669"/>
    <property type="project" value="UniProtKB-EC"/>
</dbReference>
<dbReference type="InterPro" id="IPR019757">
    <property type="entry name" value="Pept_S26A_signal_pept_1_Lys-AS"/>
</dbReference>
<sequence>MDPSLPPFFHRTDADSDESHVRRALEPRRPGVLRSLWDWTRSVALAFMLFLVVRALVVEAFKIPTGSMEGTLLVGDFLLVNKAVYGAEIPGTGLHLPAFAEPGRGDVVVFNPPHEPTKNYVKRLVAEPGDTIEMREKRLFVNGTEVDEPYVRIADPSGDAMHADMRRWQVKHVVAAPTGYAPSRDTWGPLVVPDSSYFVLGDNRDNSEDSRYWGFVSRDRIRGRPWFVYYSFDPSSDEGVPWLNAVRWGRIGHRIQ</sequence>
<keyword evidence="9" id="KW-1185">Reference proteome</keyword>
<dbReference type="PROSITE" id="PS00760">
    <property type="entry name" value="SPASE_I_2"/>
    <property type="match status" value="1"/>
</dbReference>
<evidence type="ECO:0000256" key="6">
    <source>
        <dbReference type="RuleBase" id="RU362042"/>
    </source>
</evidence>
<dbReference type="InterPro" id="IPR019758">
    <property type="entry name" value="Pept_S26A_signal_pept_1_CS"/>
</dbReference>
<dbReference type="EC" id="3.4.21.89" evidence="3 6"/>
<protein>
    <recommendedName>
        <fullName evidence="4 6">Signal peptidase I</fullName>
        <ecNumber evidence="3 6">3.4.21.89</ecNumber>
    </recommendedName>
</protein>
<name>A0ABU9EBW8_9BACT</name>
<evidence type="ECO:0000256" key="1">
    <source>
        <dbReference type="ARBA" id="ARBA00000677"/>
    </source>
</evidence>
<keyword evidence="6" id="KW-0645">Protease</keyword>
<dbReference type="SUPFAM" id="SSF51306">
    <property type="entry name" value="LexA/Signal peptidase"/>
    <property type="match status" value="1"/>
</dbReference>
<comment type="similarity">
    <text evidence="2 6">Belongs to the peptidase S26 family.</text>
</comment>
<dbReference type="CDD" id="cd06530">
    <property type="entry name" value="S26_SPase_I"/>
    <property type="match status" value="1"/>
</dbReference>
<dbReference type="PANTHER" id="PTHR43390">
    <property type="entry name" value="SIGNAL PEPTIDASE I"/>
    <property type="match status" value="1"/>
</dbReference>
<accession>A0ABU9EBW8</accession>
<dbReference type="Pfam" id="PF10502">
    <property type="entry name" value="Peptidase_S26"/>
    <property type="match status" value="1"/>
</dbReference>
<evidence type="ECO:0000256" key="2">
    <source>
        <dbReference type="ARBA" id="ARBA00009370"/>
    </source>
</evidence>
<dbReference type="PRINTS" id="PR00727">
    <property type="entry name" value="LEADERPTASE"/>
</dbReference>
<dbReference type="PROSITE" id="PS00761">
    <property type="entry name" value="SPASE_I_3"/>
    <property type="match status" value="1"/>
</dbReference>
<proteinExistence type="inferred from homology"/>
<evidence type="ECO:0000256" key="3">
    <source>
        <dbReference type="ARBA" id="ARBA00013208"/>
    </source>
</evidence>
<dbReference type="Proteomes" id="UP001484239">
    <property type="component" value="Unassembled WGS sequence"/>
</dbReference>
<dbReference type="InterPro" id="IPR019533">
    <property type="entry name" value="Peptidase_S26"/>
</dbReference>
<dbReference type="EMBL" id="JBBHLI010000010">
    <property type="protein sequence ID" value="MEK9502227.1"/>
    <property type="molecule type" value="Genomic_DNA"/>
</dbReference>
<dbReference type="InterPro" id="IPR000223">
    <property type="entry name" value="Pept_S26A_signal_pept_1"/>
</dbReference>
<evidence type="ECO:0000259" key="7">
    <source>
        <dbReference type="Pfam" id="PF10502"/>
    </source>
</evidence>
<gene>
    <name evidence="8" type="primary">lepB</name>
    <name evidence="8" type="ORF">WI372_14635</name>
</gene>
<dbReference type="NCBIfam" id="TIGR02227">
    <property type="entry name" value="sigpep_I_bact"/>
    <property type="match status" value="1"/>
</dbReference>
<feature type="domain" description="Peptidase S26" evidence="7">
    <location>
        <begin position="37"/>
        <end position="230"/>
    </location>
</feature>
<dbReference type="RefSeq" id="WP_405274532.1">
    <property type="nucleotide sequence ID" value="NZ_CP144380.1"/>
</dbReference>
<comment type="caution">
    <text evidence="8">The sequence shown here is derived from an EMBL/GenBank/DDBJ whole genome shotgun (WGS) entry which is preliminary data.</text>
</comment>
<evidence type="ECO:0000313" key="9">
    <source>
        <dbReference type="Proteomes" id="UP001484239"/>
    </source>
</evidence>
<dbReference type="PANTHER" id="PTHR43390:SF1">
    <property type="entry name" value="CHLOROPLAST PROCESSING PEPTIDASE"/>
    <property type="match status" value="1"/>
</dbReference>
<keyword evidence="5 6" id="KW-0378">Hydrolase</keyword>
<comment type="subcellular location">
    <subcellularLocation>
        <location evidence="6">Membrane</location>
        <topology evidence="6">Single-pass type II membrane protein</topology>
    </subcellularLocation>
</comment>
<reference evidence="8 9" key="1">
    <citation type="submission" date="2024-02" db="EMBL/GenBank/DDBJ databases">
        <title>A novel Gemmatimonadota bacterium.</title>
        <authorList>
            <person name="Du Z.-J."/>
            <person name="Ye Y.-Q."/>
        </authorList>
    </citation>
    <scope>NUCLEOTIDE SEQUENCE [LARGE SCALE GENOMIC DNA]</scope>
    <source>
        <strain evidence="8 9">DH-20</strain>
    </source>
</reference>